<evidence type="ECO:0000256" key="1">
    <source>
        <dbReference type="SAM" id="MobiDB-lite"/>
    </source>
</evidence>
<evidence type="ECO:0000313" key="3">
    <source>
        <dbReference type="Proteomes" id="UP000829196"/>
    </source>
</evidence>
<comment type="caution">
    <text evidence="2">The sequence shown here is derived from an EMBL/GenBank/DDBJ whole genome shotgun (WGS) entry which is preliminary data.</text>
</comment>
<feature type="region of interest" description="Disordered" evidence="1">
    <location>
        <begin position="19"/>
        <end position="38"/>
    </location>
</feature>
<dbReference type="AlphaFoldDB" id="A0A8T3AQC4"/>
<reference evidence="2" key="1">
    <citation type="journal article" date="2022" name="Front. Genet.">
        <title>Chromosome-Scale Assembly of the Dendrobium nobile Genome Provides Insights Into the Molecular Mechanism of the Biosynthesis of the Medicinal Active Ingredient of Dendrobium.</title>
        <authorList>
            <person name="Xu Q."/>
            <person name="Niu S.-C."/>
            <person name="Li K.-L."/>
            <person name="Zheng P.-J."/>
            <person name="Zhang X.-J."/>
            <person name="Jia Y."/>
            <person name="Liu Y."/>
            <person name="Niu Y.-X."/>
            <person name="Yu L.-H."/>
            <person name="Chen D.-F."/>
            <person name="Zhang G.-Q."/>
        </authorList>
    </citation>
    <scope>NUCLEOTIDE SEQUENCE</scope>
    <source>
        <tissue evidence="2">Leaf</tissue>
    </source>
</reference>
<gene>
    <name evidence="2" type="ORF">KFK09_021519</name>
</gene>
<protein>
    <submittedName>
        <fullName evidence="2">Uncharacterized protein</fullName>
    </submittedName>
</protein>
<dbReference type="EMBL" id="JAGYWB010000015">
    <property type="protein sequence ID" value="KAI0498278.1"/>
    <property type="molecule type" value="Genomic_DNA"/>
</dbReference>
<name>A0A8T3AQC4_DENNO</name>
<evidence type="ECO:0000313" key="2">
    <source>
        <dbReference type="EMBL" id="KAI0498278.1"/>
    </source>
</evidence>
<organism evidence="2 3">
    <name type="scientific">Dendrobium nobile</name>
    <name type="common">Orchid</name>
    <dbReference type="NCBI Taxonomy" id="94219"/>
    <lineage>
        <taxon>Eukaryota</taxon>
        <taxon>Viridiplantae</taxon>
        <taxon>Streptophyta</taxon>
        <taxon>Embryophyta</taxon>
        <taxon>Tracheophyta</taxon>
        <taxon>Spermatophyta</taxon>
        <taxon>Magnoliopsida</taxon>
        <taxon>Liliopsida</taxon>
        <taxon>Asparagales</taxon>
        <taxon>Orchidaceae</taxon>
        <taxon>Epidendroideae</taxon>
        <taxon>Malaxideae</taxon>
        <taxon>Dendrobiinae</taxon>
        <taxon>Dendrobium</taxon>
    </lineage>
</organism>
<accession>A0A8T3AQC4</accession>
<keyword evidence="3" id="KW-1185">Reference proteome</keyword>
<dbReference type="Proteomes" id="UP000829196">
    <property type="component" value="Unassembled WGS sequence"/>
</dbReference>
<proteinExistence type="predicted"/>
<dbReference type="SMR" id="A0A8T3AQC4"/>
<sequence>MLYSLYMTISVLESLDDDQFERKARTTKEEEDEAEEERANLNPISTLLPLVAPNVNSNYYDDSTFRAFSGDENTIHHVRK</sequence>